<dbReference type="EMBL" id="CWKI01000007">
    <property type="protein sequence ID" value="CTR08078.1"/>
    <property type="molecule type" value="Genomic_DNA"/>
</dbReference>
<name>A0A0K3CGI1_RHOTO</name>
<evidence type="ECO:0000313" key="11">
    <source>
        <dbReference type="EMBL" id="PRQ73884.1"/>
    </source>
</evidence>
<dbReference type="SUPFAM" id="SSF53335">
    <property type="entry name" value="S-adenosyl-L-methionine-dependent methyltransferases"/>
    <property type="match status" value="1"/>
</dbReference>
<dbReference type="Proteomes" id="UP000239560">
    <property type="component" value="Unassembled WGS sequence"/>
</dbReference>
<dbReference type="PANTHER" id="PTHR14614:SF39">
    <property type="entry name" value="HISTIDINE PROTEIN METHYLTRANSFERASE 1 HOMOLOG"/>
    <property type="match status" value="1"/>
</dbReference>
<dbReference type="PANTHER" id="PTHR14614">
    <property type="entry name" value="HEPATOCELLULAR CARCINOMA-ASSOCIATED ANTIGEN"/>
    <property type="match status" value="1"/>
</dbReference>
<evidence type="ECO:0000313" key="13">
    <source>
        <dbReference type="Proteomes" id="UP000239560"/>
    </source>
</evidence>
<dbReference type="OMA" id="NLLLTWH"/>
<dbReference type="GO" id="GO:0032259">
    <property type="term" value="P:methylation"/>
    <property type="evidence" value="ECO:0007669"/>
    <property type="project" value="UniProtKB-KW"/>
</dbReference>
<dbReference type="Gene3D" id="3.40.50.150">
    <property type="entry name" value="Vaccinia Virus protein VP39"/>
    <property type="match status" value="1"/>
</dbReference>
<evidence type="ECO:0000256" key="7">
    <source>
        <dbReference type="ARBA" id="ARBA00022691"/>
    </source>
</evidence>
<evidence type="ECO:0000313" key="10">
    <source>
        <dbReference type="EMBL" id="CTR08078.1"/>
    </source>
</evidence>
<protein>
    <recommendedName>
        <fullName evidence="3">protein-histidine N-methyltransferase</fullName>
        <ecNumber evidence="3">2.1.1.85</ecNumber>
    </recommendedName>
</protein>
<dbReference type="OrthoDB" id="1723750at2759"/>
<dbReference type="GO" id="GO:0018064">
    <property type="term" value="F:protein-L-histidine N-tele-methyltransferase activity"/>
    <property type="evidence" value="ECO:0007669"/>
    <property type="project" value="UniProtKB-EC"/>
</dbReference>
<dbReference type="GO" id="GO:0005737">
    <property type="term" value="C:cytoplasm"/>
    <property type="evidence" value="ECO:0007669"/>
    <property type="project" value="UniProtKB-SubCell"/>
</dbReference>
<keyword evidence="12" id="KW-1185">Reference proteome</keyword>
<evidence type="ECO:0000313" key="12">
    <source>
        <dbReference type="Proteomes" id="UP000199069"/>
    </source>
</evidence>
<dbReference type="InterPro" id="IPR029063">
    <property type="entry name" value="SAM-dependent_MTases_sf"/>
</dbReference>
<evidence type="ECO:0000256" key="8">
    <source>
        <dbReference type="ARBA" id="ARBA00023242"/>
    </source>
</evidence>
<organism evidence="10 12">
    <name type="scientific">Rhodotorula toruloides</name>
    <name type="common">Yeast</name>
    <name type="synonym">Rhodosporidium toruloides</name>
    <dbReference type="NCBI Taxonomy" id="5286"/>
    <lineage>
        <taxon>Eukaryota</taxon>
        <taxon>Fungi</taxon>
        <taxon>Dikarya</taxon>
        <taxon>Basidiomycota</taxon>
        <taxon>Pucciniomycotina</taxon>
        <taxon>Microbotryomycetes</taxon>
        <taxon>Sporidiobolales</taxon>
        <taxon>Sporidiobolaceae</taxon>
        <taxon>Rhodotorula</taxon>
    </lineage>
</organism>
<evidence type="ECO:0000256" key="1">
    <source>
        <dbReference type="ARBA" id="ARBA00004123"/>
    </source>
</evidence>
<accession>A0A0K3CGI1</accession>
<keyword evidence="7" id="KW-0949">S-adenosyl-L-methionine</keyword>
<evidence type="ECO:0000256" key="2">
    <source>
        <dbReference type="ARBA" id="ARBA00004496"/>
    </source>
</evidence>
<dbReference type="STRING" id="5286.A0A0K3CGI1"/>
<sequence length="393" mass="43209">MSFSFAFDIDAAELDDELDLPTILDQLTLQDDAAPPTASTSAIPHREVPLEELVSTLPPLLSYTPVTIPLSAKGSQSARHATLFRRDLFDARFQVLNQDEHDEENEAPSKGKEREEVFVDESSDLVKGVYEGGLKTWECSLDLVDCLDQQGYSVDQDLSTPRLRGKGILDVGCGTAVPTCALFARLLNEIAKNPTEPGSPRPPKTRIHVQDYNKQVLSLITLPNILLTFAQHLAAPTTAPDADEEPLAEPEAGGLEVTPEFLDSFDAFLEQENIDLRFYEGDWAGMDEAVKKQDEGCYDLVLTSETVYSLSSLEPLLNLLEAATRRQASKDGSDSLCLVACKRIYFGVGGGELEFRRRVEERGGQVETVWGEGQGKGKTSGVGRTVMSVKWRQ</sequence>
<dbReference type="EMBL" id="LCTV02000007">
    <property type="protein sequence ID" value="PRQ73884.1"/>
    <property type="molecule type" value="Genomic_DNA"/>
</dbReference>
<evidence type="ECO:0000256" key="4">
    <source>
        <dbReference type="ARBA" id="ARBA00022490"/>
    </source>
</evidence>
<dbReference type="InterPro" id="IPR019410">
    <property type="entry name" value="Methyltransf_16"/>
</dbReference>
<dbReference type="GO" id="GO:0005634">
    <property type="term" value="C:nucleus"/>
    <property type="evidence" value="ECO:0007669"/>
    <property type="project" value="UniProtKB-SubCell"/>
</dbReference>
<evidence type="ECO:0000256" key="5">
    <source>
        <dbReference type="ARBA" id="ARBA00022603"/>
    </source>
</evidence>
<comment type="subcellular location">
    <subcellularLocation>
        <location evidence="2">Cytoplasm</location>
    </subcellularLocation>
    <subcellularLocation>
        <location evidence="1">Nucleus</location>
    </subcellularLocation>
</comment>
<keyword evidence="6" id="KW-0808">Transferase</keyword>
<keyword evidence="4" id="KW-0963">Cytoplasm</keyword>
<dbReference type="AlphaFoldDB" id="A0A0K3CGI1"/>
<evidence type="ECO:0000256" key="6">
    <source>
        <dbReference type="ARBA" id="ARBA00022679"/>
    </source>
</evidence>
<reference evidence="11 13" key="2">
    <citation type="journal article" date="2018" name="Elife">
        <title>Functional genomics of lipid metabolism in the oleaginous yeast Rhodosporidium toruloides.</title>
        <authorList>
            <person name="Coradetti S.T."/>
            <person name="Pinel D."/>
            <person name="Geiselman G."/>
            <person name="Ito M."/>
            <person name="Mondo S."/>
            <person name="Reilly M.C."/>
            <person name="Cheng Y.F."/>
            <person name="Bauer S."/>
            <person name="Grigoriev I."/>
            <person name="Gladden J.M."/>
            <person name="Simmons B.A."/>
            <person name="Brem R."/>
            <person name="Arkin A.P."/>
            <person name="Skerker J.M."/>
        </authorList>
    </citation>
    <scope>NUCLEOTIDE SEQUENCE [LARGE SCALE GENOMIC DNA]</scope>
    <source>
        <strain evidence="11 13">NBRC 0880</strain>
    </source>
</reference>
<keyword evidence="8" id="KW-0539">Nucleus</keyword>
<reference evidence="10 12" key="1">
    <citation type="submission" date="2015-07" db="EMBL/GenBank/DDBJ databases">
        <authorList>
            <person name="Cajimat M.N.B."/>
            <person name="Milazzo M.L."/>
            <person name="Fulhorst C.F."/>
        </authorList>
    </citation>
    <scope>NUCLEOTIDE SEQUENCE [LARGE SCALE GENOMIC DNA]</scope>
    <source>
        <strain evidence="10">Single colony</strain>
    </source>
</reference>
<dbReference type="Proteomes" id="UP000199069">
    <property type="component" value="Unassembled WGS sequence"/>
</dbReference>
<gene>
    <name evidence="10" type="primary">FGENESH: predicted gene_7.324</name>
    <name evidence="11" type="ORF">AAT19DRAFT_15451</name>
    <name evidence="10" type="ORF">BN2166_0039390</name>
</gene>
<comment type="similarity">
    <text evidence="9">Belongs to the methyltransferase superfamily. METTL18 family.</text>
</comment>
<evidence type="ECO:0000256" key="3">
    <source>
        <dbReference type="ARBA" id="ARBA00012533"/>
    </source>
</evidence>
<evidence type="ECO:0000256" key="9">
    <source>
        <dbReference type="ARBA" id="ARBA00038126"/>
    </source>
</evidence>
<dbReference type="EC" id="2.1.1.85" evidence="3"/>
<proteinExistence type="inferred from homology"/>
<keyword evidence="5" id="KW-0489">Methyltransferase</keyword>